<reference evidence="2 3" key="1">
    <citation type="journal article" date="2014" name="Proc. Natl. Acad. Sci. U.S.A.">
        <title>Functional type 2 photosynthetic reaction centers found in the rare bacterial phylum Gemmatimonadetes.</title>
        <authorList>
            <person name="Zeng Y."/>
            <person name="Feng F."/>
            <person name="Medova H."/>
            <person name="Dean J."/>
            <person name="Koblizek M."/>
        </authorList>
    </citation>
    <scope>NUCLEOTIDE SEQUENCE [LARGE SCALE GENOMIC DNA]</scope>
    <source>
        <strain evidence="2 3">AP64</strain>
    </source>
</reference>
<feature type="transmembrane region" description="Helical" evidence="1">
    <location>
        <begin position="360"/>
        <end position="381"/>
    </location>
</feature>
<evidence type="ECO:0000313" key="3">
    <source>
        <dbReference type="Proteomes" id="UP000076404"/>
    </source>
</evidence>
<sequence>MLTLFVPHVGVSCATQLHAQTAPVIESLVAFDDAGRVTVVTPTLAARLGLTAPAWPVTTGFREARLYLTDSGTHVLSVQRIDGTFARYALSNEATTAIRRAITDGVLAQGRGGERFVGTGTGLDVSQPAGNTFVRNQTVLGLIAYGPATAALLSKTNGAVAGGGYLLAAGTSFFIAANLGKQRTITRAQASRTAHGGTRGALMGLGLAAIIDTDGAPARGALVLGSAVGGSMAGFQHARGLSDGEAAGAGLFADLGAVATGGIGGAAGAFRGRTIVQYRDPLRPEFGTFTRTDNTLRNAGKATIAAALGANIVGYTLGPRYARRAGYNVTAGDVTMVFTSALLGAAALGSLPSERSNSPAVYGAATVGLLGGAWLADRGFVRSADRTSADGTLAQLGAAAGALMGAGVATLGSADGQVTFGLASAGGLIGLLAADQIIGPAKDAGPLRGVMQSTSRALDGRLTVSLGPLTTVRFTF</sequence>
<keyword evidence="1" id="KW-1133">Transmembrane helix</keyword>
<gene>
    <name evidence="2" type="ORF">GEMMAAP_17620</name>
</gene>
<name>A0A143BNB2_9BACT</name>
<evidence type="ECO:0000256" key="1">
    <source>
        <dbReference type="SAM" id="Phobius"/>
    </source>
</evidence>
<feature type="transmembrane region" description="Helical" evidence="1">
    <location>
        <begin position="325"/>
        <end position="348"/>
    </location>
</feature>
<dbReference type="EMBL" id="CP011454">
    <property type="protein sequence ID" value="AMW06113.1"/>
    <property type="molecule type" value="Genomic_DNA"/>
</dbReference>
<evidence type="ECO:0000313" key="2">
    <source>
        <dbReference type="EMBL" id="AMW06113.1"/>
    </source>
</evidence>
<dbReference type="KEGG" id="gph:GEMMAAP_17620"/>
<accession>A0A143BNB2</accession>
<feature type="transmembrane region" description="Helical" evidence="1">
    <location>
        <begin position="393"/>
        <end position="412"/>
    </location>
</feature>
<keyword evidence="1" id="KW-0472">Membrane</keyword>
<keyword evidence="3" id="KW-1185">Reference proteome</keyword>
<feature type="transmembrane region" description="Helical" evidence="1">
    <location>
        <begin position="418"/>
        <end position="438"/>
    </location>
</feature>
<organism evidence="2 3">
    <name type="scientific">Gemmatimonas phototrophica</name>
    <dbReference type="NCBI Taxonomy" id="1379270"/>
    <lineage>
        <taxon>Bacteria</taxon>
        <taxon>Pseudomonadati</taxon>
        <taxon>Gemmatimonadota</taxon>
        <taxon>Gemmatimonadia</taxon>
        <taxon>Gemmatimonadales</taxon>
        <taxon>Gemmatimonadaceae</taxon>
        <taxon>Gemmatimonas</taxon>
    </lineage>
</organism>
<feature type="transmembrane region" description="Helical" evidence="1">
    <location>
        <begin position="299"/>
        <end position="318"/>
    </location>
</feature>
<protein>
    <submittedName>
        <fullName evidence="2">Uncharacterized protein</fullName>
    </submittedName>
</protein>
<dbReference type="eggNOG" id="ENOG50314UI">
    <property type="taxonomic scope" value="Bacteria"/>
</dbReference>
<reference evidence="2 3" key="2">
    <citation type="journal article" date="2016" name="Environ. Microbiol. Rep.">
        <title>Metagenomic evidence for the presence of phototrophic Gemmatimonadetes bacteria in diverse environments.</title>
        <authorList>
            <person name="Zeng Y."/>
            <person name="Baumbach J."/>
            <person name="Barbosa E.G."/>
            <person name="Azevedo V."/>
            <person name="Zhang C."/>
            <person name="Koblizek M."/>
        </authorList>
    </citation>
    <scope>NUCLEOTIDE SEQUENCE [LARGE SCALE GENOMIC DNA]</scope>
    <source>
        <strain evidence="2 3">AP64</strain>
    </source>
</reference>
<keyword evidence="1" id="KW-0812">Transmembrane</keyword>
<dbReference type="AlphaFoldDB" id="A0A143BNB2"/>
<proteinExistence type="predicted"/>
<dbReference type="Proteomes" id="UP000076404">
    <property type="component" value="Chromosome"/>
</dbReference>